<feature type="domain" description="GtrA/DPMS transmembrane" evidence="6">
    <location>
        <begin position="3"/>
        <end position="84"/>
    </location>
</feature>
<proteinExistence type="predicted"/>
<reference evidence="7 8" key="1">
    <citation type="submission" date="2019-07" db="EMBL/GenBank/DDBJ databases">
        <title>Whole genome shotgun sequence of Lactobacillus rapi NBRC 109618.</title>
        <authorList>
            <person name="Hosoyama A."/>
            <person name="Uohara A."/>
            <person name="Ohji S."/>
            <person name="Ichikawa N."/>
        </authorList>
    </citation>
    <scope>NUCLEOTIDE SEQUENCE [LARGE SCALE GENOMIC DNA]</scope>
    <source>
        <strain evidence="7 8">NBRC 109618</strain>
    </source>
</reference>
<evidence type="ECO:0000313" key="7">
    <source>
        <dbReference type="EMBL" id="GEP73460.1"/>
    </source>
</evidence>
<comment type="caution">
    <text evidence="7">The sequence shown here is derived from an EMBL/GenBank/DDBJ whole genome shotgun (WGS) entry which is preliminary data.</text>
</comment>
<accession>A0A512PQJ3</accession>
<evidence type="ECO:0000259" key="6">
    <source>
        <dbReference type="Pfam" id="PF04138"/>
    </source>
</evidence>
<protein>
    <recommendedName>
        <fullName evidence="6">GtrA/DPMS transmembrane domain-containing protein</fullName>
    </recommendedName>
</protein>
<organism evidence="7 8">
    <name type="scientific">Lentilactobacillus rapi</name>
    <dbReference type="NCBI Taxonomy" id="481723"/>
    <lineage>
        <taxon>Bacteria</taxon>
        <taxon>Bacillati</taxon>
        <taxon>Bacillota</taxon>
        <taxon>Bacilli</taxon>
        <taxon>Lactobacillales</taxon>
        <taxon>Lactobacillaceae</taxon>
        <taxon>Lentilactobacillus</taxon>
    </lineage>
</organism>
<feature type="transmembrane region" description="Helical" evidence="5">
    <location>
        <begin position="32"/>
        <end position="52"/>
    </location>
</feature>
<dbReference type="STRING" id="1423795.FD12_GL000883"/>
<keyword evidence="4 5" id="KW-0472">Membrane</keyword>
<name>A0A512PQJ3_9LACO</name>
<evidence type="ECO:0000256" key="5">
    <source>
        <dbReference type="SAM" id="Phobius"/>
    </source>
</evidence>
<comment type="subcellular location">
    <subcellularLocation>
        <location evidence="1">Membrane</location>
        <topology evidence="1">Multi-pass membrane protein</topology>
    </subcellularLocation>
</comment>
<sequence length="98" mass="10951">MGVGYGITSLIGLSLNNKWVFKTHGNLKSVVIRYYATYLFTWLISIGIAHIASSSAVINSQLIPLVSLMITVPTNFLLSKFWVFNNKKQLREAHHLGS</sequence>
<dbReference type="AlphaFoldDB" id="A0A512PQJ3"/>
<keyword evidence="3 5" id="KW-1133">Transmembrane helix</keyword>
<evidence type="ECO:0000256" key="2">
    <source>
        <dbReference type="ARBA" id="ARBA00022692"/>
    </source>
</evidence>
<dbReference type="Proteomes" id="UP000321569">
    <property type="component" value="Unassembled WGS sequence"/>
</dbReference>
<dbReference type="InterPro" id="IPR007267">
    <property type="entry name" value="GtrA_DPMS_TM"/>
</dbReference>
<evidence type="ECO:0000313" key="8">
    <source>
        <dbReference type="Proteomes" id="UP000321569"/>
    </source>
</evidence>
<dbReference type="Pfam" id="PF04138">
    <property type="entry name" value="GtrA_DPMS_TM"/>
    <property type="match status" value="1"/>
</dbReference>
<dbReference type="EMBL" id="BKAM01000080">
    <property type="protein sequence ID" value="GEP73460.1"/>
    <property type="molecule type" value="Genomic_DNA"/>
</dbReference>
<dbReference type="GO" id="GO:0016020">
    <property type="term" value="C:membrane"/>
    <property type="evidence" value="ECO:0007669"/>
    <property type="project" value="UniProtKB-SubCell"/>
</dbReference>
<feature type="transmembrane region" description="Helical" evidence="5">
    <location>
        <begin position="58"/>
        <end position="78"/>
    </location>
</feature>
<evidence type="ECO:0000256" key="3">
    <source>
        <dbReference type="ARBA" id="ARBA00022989"/>
    </source>
</evidence>
<keyword evidence="2 5" id="KW-0812">Transmembrane</keyword>
<gene>
    <name evidence="7" type="ORF">LRA02_23280</name>
</gene>
<dbReference type="GO" id="GO:0000271">
    <property type="term" value="P:polysaccharide biosynthetic process"/>
    <property type="evidence" value="ECO:0007669"/>
    <property type="project" value="InterPro"/>
</dbReference>
<evidence type="ECO:0000256" key="1">
    <source>
        <dbReference type="ARBA" id="ARBA00004141"/>
    </source>
</evidence>
<evidence type="ECO:0000256" key="4">
    <source>
        <dbReference type="ARBA" id="ARBA00023136"/>
    </source>
</evidence>